<comment type="caution">
    <text evidence="7">The sequence shown here is derived from an EMBL/GenBank/DDBJ whole genome shotgun (WGS) entry which is preliminary data.</text>
</comment>
<feature type="transmembrane region" description="Helical" evidence="6">
    <location>
        <begin position="134"/>
        <end position="158"/>
    </location>
</feature>
<protein>
    <submittedName>
        <fullName evidence="7">Energy-coupling factor transporter transmembrane protein EcfT</fullName>
    </submittedName>
</protein>
<gene>
    <name evidence="7" type="ORF">F8377_02665</name>
</gene>
<dbReference type="CDD" id="cd16914">
    <property type="entry name" value="EcfT"/>
    <property type="match status" value="1"/>
</dbReference>
<keyword evidence="4 6" id="KW-0472">Membrane</keyword>
<proteinExistence type="predicted"/>
<sequence>MDHRRPRDRRAGRRIHWRNHRRQSQPHALRKRWPAVTTTHAGTHQRTQSPAHKPTPTLASARTHLDPRTTLLAVFLINATALSYGHLPTLVLCIAFTAFALATITPRYGLFALTTFSFFYLGYWALLHLPPSQLFAFTAAMFLWFARFTISMSIGAFALLTLTPSTLNSALRRMRLPAWATIPPVVFLRVLPIIATEARAIRDAMCLRGLQPGLLRWVTRPAHSSAMLIIPLLAAVVRAGDELASSALIRGLGGPAHPSTAVPLSFKLSDAASLLALLLILLSVCVPMGVWH</sequence>
<accession>A0ABQ6VF87</accession>
<feature type="transmembrane region" description="Helical" evidence="6">
    <location>
        <begin position="71"/>
        <end position="102"/>
    </location>
</feature>
<name>A0ABQ6VF87_9CORY</name>
<evidence type="ECO:0000256" key="4">
    <source>
        <dbReference type="ARBA" id="ARBA00023136"/>
    </source>
</evidence>
<feature type="transmembrane region" description="Helical" evidence="6">
    <location>
        <begin position="178"/>
        <end position="196"/>
    </location>
</feature>
<feature type="compositionally biased region" description="Polar residues" evidence="5">
    <location>
        <begin position="38"/>
        <end position="50"/>
    </location>
</feature>
<dbReference type="InterPro" id="IPR003339">
    <property type="entry name" value="ABC/ECF_trnsptr_transmembrane"/>
</dbReference>
<evidence type="ECO:0000256" key="2">
    <source>
        <dbReference type="ARBA" id="ARBA00022692"/>
    </source>
</evidence>
<dbReference type="Pfam" id="PF02361">
    <property type="entry name" value="CbiQ"/>
    <property type="match status" value="1"/>
</dbReference>
<evidence type="ECO:0000313" key="8">
    <source>
        <dbReference type="Proteomes" id="UP000436181"/>
    </source>
</evidence>
<feature type="transmembrane region" description="Helical" evidence="6">
    <location>
        <begin position="108"/>
        <end position="127"/>
    </location>
</feature>
<evidence type="ECO:0000256" key="6">
    <source>
        <dbReference type="SAM" id="Phobius"/>
    </source>
</evidence>
<organism evidence="7 8">
    <name type="scientific">Corynebacterium zhongnanshanii</name>
    <dbReference type="NCBI Taxonomy" id="2768834"/>
    <lineage>
        <taxon>Bacteria</taxon>
        <taxon>Bacillati</taxon>
        <taxon>Actinomycetota</taxon>
        <taxon>Actinomycetes</taxon>
        <taxon>Mycobacteriales</taxon>
        <taxon>Corynebacteriaceae</taxon>
        <taxon>Corynebacterium</taxon>
    </lineage>
</organism>
<dbReference type="EMBL" id="WBZJ01000001">
    <property type="protein sequence ID" value="KAB3523079.1"/>
    <property type="molecule type" value="Genomic_DNA"/>
</dbReference>
<dbReference type="Proteomes" id="UP000436181">
    <property type="component" value="Unassembled WGS sequence"/>
</dbReference>
<evidence type="ECO:0000256" key="3">
    <source>
        <dbReference type="ARBA" id="ARBA00022989"/>
    </source>
</evidence>
<keyword evidence="3 6" id="KW-1133">Transmembrane helix</keyword>
<feature type="region of interest" description="Disordered" evidence="5">
    <location>
        <begin position="38"/>
        <end position="57"/>
    </location>
</feature>
<reference evidence="7 8" key="1">
    <citation type="submission" date="2019-10" db="EMBL/GenBank/DDBJ databases">
        <title>Corynebacterium sp novel species isolated from the respiratory tract of Marmot.</title>
        <authorList>
            <person name="Zhang G."/>
        </authorList>
    </citation>
    <scope>NUCLEOTIDE SEQUENCE [LARGE SCALE GENOMIC DNA]</scope>
    <source>
        <strain evidence="7 8">336</strain>
    </source>
</reference>
<feature type="region of interest" description="Disordered" evidence="5">
    <location>
        <begin position="1"/>
        <end position="33"/>
    </location>
</feature>
<keyword evidence="2 6" id="KW-0812">Transmembrane</keyword>
<evidence type="ECO:0000313" key="7">
    <source>
        <dbReference type="EMBL" id="KAB3523079.1"/>
    </source>
</evidence>
<evidence type="ECO:0000256" key="5">
    <source>
        <dbReference type="SAM" id="MobiDB-lite"/>
    </source>
</evidence>
<keyword evidence="8" id="KW-1185">Reference proteome</keyword>
<evidence type="ECO:0000256" key="1">
    <source>
        <dbReference type="ARBA" id="ARBA00004141"/>
    </source>
</evidence>
<comment type="subcellular location">
    <subcellularLocation>
        <location evidence="1">Membrane</location>
        <topology evidence="1">Multi-pass membrane protein</topology>
    </subcellularLocation>
</comment>
<feature type="transmembrane region" description="Helical" evidence="6">
    <location>
        <begin position="271"/>
        <end position="291"/>
    </location>
</feature>